<dbReference type="EMBL" id="SPUK01000001">
    <property type="protein sequence ID" value="TQW00987.1"/>
    <property type="molecule type" value="Genomic_DNA"/>
</dbReference>
<reference evidence="2 3" key="1">
    <citation type="journal article" date="2019" name="Appl. Microbiol. Biotechnol.">
        <title>Genome sequence of Isaria javanica and comparative genome analysis insights into family S53 peptidase evolution in fungal entomopathogens.</title>
        <authorList>
            <person name="Lin R."/>
            <person name="Zhang X."/>
            <person name="Xin B."/>
            <person name="Zou M."/>
            <person name="Gao Y."/>
            <person name="Qin F."/>
            <person name="Hu Q."/>
            <person name="Xie B."/>
            <person name="Cheng X."/>
        </authorList>
    </citation>
    <scope>NUCLEOTIDE SEQUENCE [LARGE SCALE GENOMIC DNA]</scope>
    <source>
        <strain evidence="2 3">IJ1G</strain>
    </source>
</reference>
<evidence type="ECO:0000256" key="1">
    <source>
        <dbReference type="SAM" id="SignalP"/>
    </source>
</evidence>
<organism evidence="2 3">
    <name type="scientific">Cordyceps javanica</name>
    <dbReference type="NCBI Taxonomy" id="43265"/>
    <lineage>
        <taxon>Eukaryota</taxon>
        <taxon>Fungi</taxon>
        <taxon>Dikarya</taxon>
        <taxon>Ascomycota</taxon>
        <taxon>Pezizomycotina</taxon>
        <taxon>Sordariomycetes</taxon>
        <taxon>Hypocreomycetidae</taxon>
        <taxon>Hypocreales</taxon>
        <taxon>Cordycipitaceae</taxon>
        <taxon>Cordyceps</taxon>
    </lineage>
</organism>
<feature type="chain" id="PRO_5021934128" evidence="1">
    <location>
        <begin position="20"/>
        <end position="107"/>
    </location>
</feature>
<gene>
    <name evidence="2" type="ORF">IF1G_00918</name>
</gene>
<sequence>MKFAILSLLPLLIAASAIGDRDATIMSNELPTIDVKDLPAGSKLGVVELKTSNDKEEFSAAAYCPPGYPKYCPAYKFCCPEAAVACCPRACCGRGTIRCGSDGLCYR</sequence>
<dbReference type="OrthoDB" id="4868966at2759"/>
<name>A0A545WDV0_9HYPO</name>
<accession>A0A545WDV0</accession>
<dbReference type="Proteomes" id="UP000315783">
    <property type="component" value="Unassembled WGS sequence"/>
</dbReference>
<keyword evidence="3" id="KW-1185">Reference proteome</keyword>
<comment type="caution">
    <text evidence="2">The sequence shown here is derived from an EMBL/GenBank/DDBJ whole genome shotgun (WGS) entry which is preliminary data.</text>
</comment>
<keyword evidence="1" id="KW-0732">Signal</keyword>
<dbReference type="AlphaFoldDB" id="A0A545WDV0"/>
<evidence type="ECO:0000313" key="3">
    <source>
        <dbReference type="Proteomes" id="UP000315783"/>
    </source>
</evidence>
<proteinExistence type="predicted"/>
<feature type="signal peptide" evidence="1">
    <location>
        <begin position="1"/>
        <end position="19"/>
    </location>
</feature>
<protein>
    <submittedName>
        <fullName evidence="2">Uncharacterized protein</fullName>
    </submittedName>
</protein>
<evidence type="ECO:0000313" key="2">
    <source>
        <dbReference type="EMBL" id="TQW00987.1"/>
    </source>
</evidence>